<accession>A0A484FVU1</accession>
<name>A0A484FVU1_COLOR</name>
<evidence type="ECO:0000313" key="1">
    <source>
        <dbReference type="EMBL" id="TDZ21851.1"/>
    </source>
</evidence>
<gene>
    <name evidence="1" type="ORF">Cob_v004869</name>
</gene>
<dbReference type="Proteomes" id="UP000014480">
    <property type="component" value="Unassembled WGS sequence"/>
</dbReference>
<keyword evidence="2" id="KW-1185">Reference proteome</keyword>
<protein>
    <submittedName>
        <fullName evidence="1">Uncharacterized protein</fullName>
    </submittedName>
</protein>
<evidence type="ECO:0000313" key="2">
    <source>
        <dbReference type="Proteomes" id="UP000014480"/>
    </source>
</evidence>
<dbReference type="AntiFam" id="ANF00010">
    <property type="entry name" value="tRNA translation"/>
</dbReference>
<reference evidence="2" key="2">
    <citation type="journal article" date="2019" name="Mol. Plant Microbe Interact.">
        <title>Genome sequence resources for four phytopathogenic fungi from the Colletotrichum orbiculare species complex.</title>
        <authorList>
            <person name="Gan P."/>
            <person name="Tsushima A."/>
            <person name="Narusaka M."/>
            <person name="Narusaka Y."/>
            <person name="Takano Y."/>
            <person name="Kubo Y."/>
            <person name="Shirasu K."/>
        </authorList>
    </citation>
    <scope>GENOME REANNOTATION</scope>
    <source>
        <strain evidence="2">104-T / ATCC 96160 / CBS 514.97 / LARS 414 / MAFF 240422</strain>
    </source>
</reference>
<reference evidence="2" key="1">
    <citation type="journal article" date="2013" name="New Phytol.">
        <title>Comparative genomic and transcriptomic analyses reveal the hemibiotrophic stage shift of Colletotrichum fungi.</title>
        <authorList>
            <person name="Gan P."/>
            <person name="Ikeda K."/>
            <person name="Irieda H."/>
            <person name="Narusaka M."/>
            <person name="O'Connell R.J."/>
            <person name="Narusaka Y."/>
            <person name="Takano Y."/>
            <person name="Kubo Y."/>
            <person name="Shirasu K."/>
        </authorList>
    </citation>
    <scope>NUCLEOTIDE SEQUENCE [LARGE SCALE GENOMIC DNA]</scope>
    <source>
        <strain evidence="2">104-T / ATCC 96160 / CBS 514.97 / LARS 414 / MAFF 240422</strain>
    </source>
</reference>
<dbReference type="AlphaFoldDB" id="A0A484FVU1"/>
<dbReference type="EMBL" id="AMCV02000011">
    <property type="protein sequence ID" value="TDZ21851.1"/>
    <property type="molecule type" value="Genomic_DNA"/>
</dbReference>
<proteinExistence type="predicted"/>
<sequence length="71" mass="7748">MRQTFLSRLFLSESSQGIAANRNPRNIKPYVPDPVHQPSLSARLAQSVERETLNLKVVGSTPTSGSIPVSD</sequence>
<dbReference type="OrthoDB" id="4851247at2759"/>
<organism evidence="1 2">
    <name type="scientific">Colletotrichum orbiculare (strain 104-T / ATCC 96160 / CBS 514.97 / LARS 414 / MAFF 240422)</name>
    <name type="common">Cucumber anthracnose fungus</name>
    <name type="synonym">Colletotrichum lagenarium</name>
    <dbReference type="NCBI Taxonomy" id="1213857"/>
    <lineage>
        <taxon>Eukaryota</taxon>
        <taxon>Fungi</taxon>
        <taxon>Dikarya</taxon>
        <taxon>Ascomycota</taxon>
        <taxon>Pezizomycotina</taxon>
        <taxon>Sordariomycetes</taxon>
        <taxon>Hypocreomycetidae</taxon>
        <taxon>Glomerellales</taxon>
        <taxon>Glomerellaceae</taxon>
        <taxon>Colletotrichum</taxon>
        <taxon>Colletotrichum orbiculare species complex</taxon>
    </lineage>
</organism>
<comment type="caution">
    <text evidence="1">The sequence shown here is derived from an EMBL/GenBank/DDBJ whole genome shotgun (WGS) entry which is preliminary data.</text>
</comment>